<dbReference type="InterPro" id="IPR019052">
    <property type="entry name" value="DUF2383"/>
</dbReference>
<dbReference type="InterPro" id="IPR012347">
    <property type="entry name" value="Ferritin-like"/>
</dbReference>
<dbReference type="STRING" id="745411.B3C1_10752"/>
<evidence type="ECO:0000313" key="2">
    <source>
        <dbReference type="EMBL" id="EKE73090.1"/>
    </source>
</evidence>
<name>K2K6R6_9GAMM</name>
<reference evidence="2 3" key="1">
    <citation type="journal article" date="2012" name="J. Bacteriol.">
        <title>Genome Sequence of Gallaecimonas xiamenensis Type Strain 3-C-1.</title>
        <authorList>
            <person name="Lai Q."/>
            <person name="Wang L."/>
            <person name="Wang W."/>
            <person name="Shao Z."/>
        </authorList>
    </citation>
    <scope>NUCLEOTIDE SEQUENCE [LARGE SCALE GENOMIC DNA]</scope>
    <source>
        <strain evidence="2 3">3-C-1</strain>
    </source>
</reference>
<dbReference type="Proteomes" id="UP000006755">
    <property type="component" value="Unassembled WGS sequence"/>
</dbReference>
<dbReference type="AlphaFoldDB" id="K2K6R6"/>
<feature type="domain" description="DUF2383" evidence="1">
    <location>
        <begin position="11"/>
        <end position="109"/>
    </location>
</feature>
<dbReference type="Gene3D" id="1.20.1260.10">
    <property type="match status" value="1"/>
</dbReference>
<dbReference type="Pfam" id="PF09537">
    <property type="entry name" value="DUF2383"/>
    <property type="match status" value="1"/>
</dbReference>
<accession>K2K6R6</accession>
<dbReference type="EMBL" id="AMRI01000013">
    <property type="protein sequence ID" value="EKE73090.1"/>
    <property type="molecule type" value="Genomic_DNA"/>
</dbReference>
<evidence type="ECO:0000313" key="3">
    <source>
        <dbReference type="Proteomes" id="UP000006755"/>
    </source>
</evidence>
<dbReference type="OrthoDB" id="282393at2"/>
<dbReference type="RefSeq" id="WP_008484792.1">
    <property type="nucleotide sequence ID" value="NZ_AMRI01000013.1"/>
</dbReference>
<comment type="caution">
    <text evidence="2">The sequence shown here is derived from an EMBL/GenBank/DDBJ whole genome shotgun (WGS) entry which is preliminary data.</text>
</comment>
<dbReference type="NCBIfam" id="TIGR02284">
    <property type="entry name" value="PA2169 family four-helix-bundle protein"/>
    <property type="match status" value="1"/>
</dbReference>
<dbReference type="eggNOG" id="ENOG5030I6B">
    <property type="taxonomic scope" value="Bacteria"/>
</dbReference>
<proteinExistence type="predicted"/>
<keyword evidence="3" id="KW-1185">Reference proteome</keyword>
<organism evidence="2 3">
    <name type="scientific">Gallaecimonas xiamenensis 3-C-1</name>
    <dbReference type="NCBI Taxonomy" id="745411"/>
    <lineage>
        <taxon>Bacteria</taxon>
        <taxon>Pseudomonadati</taxon>
        <taxon>Pseudomonadota</taxon>
        <taxon>Gammaproteobacteria</taxon>
        <taxon>Enterobacterales</taxon>
        <taxon>Gallaecimonadaceae</taxon>
        <taxon>Gallaecimonas</taxon>
    </lineage>
</organism>
<protein>
    <recommendedName>
        <fullName evidence="1">DUF2383 domain-containing protein</fullName>
    </recommendedName>
</protein>
<gene>
    <name evidence="2" type="ORF">B3C1_10752</name>
</gene>
<dbReference type="InterPro" id="IPR011971">
    <property type="entry name" value="CHP02284"/>
</dbReference>
<sequence length="149" mass="16452">MFATPDARLVQDLLSLCRDGRLFYQEAARAVDDSELQSLFREMAAVRAQVAKALSLKVVAGTQAPPGNQAARMQALYLRLASHLGQDRDFRYVAQLEEAEDSVLARLRDGVQALHSKPLAQDLADCLADIQLTHDRMKAIKDGLLAPKH</sequence>
<evidence type="ECO:0000259" key="1">
    <source>
        <dbReference type="Pfam" id="PF09537"/>
    </source>
</evidence>